<evidence type="ECO:0000313" key="14">
    <source>
        <dbReference type="Proteomes" id="UP000305709"/>
    </source>
</evidence>
<comment type="subunit">
    <text evidence="10">Homodimer.</text>
</comment>
<evidence type="ECO:0000256" key="9">
    <source>
        <dbReference type="ARBA" id="ARBA00023235"/>
    </source>
</evidence>
<dbReference type="Pfam" id="PF01370">
    <property type="entry name" value="Epimerase"/>
    <property type="match status" value="1"/>
</dbReference>
<proteinExistence type="inferred from homology"/>
<dbReference type="RefSeq" id="WP_139079967.1">
    <property type="nucleotide sequence ID" value="NZ_VDFV01000001.1"/>
</dbReference>
<comment type="caution">
    <text evidence="13">The sequence shown here is derived from an EMBL/GenBank/DDBJ whole genome shotgun (WGS) entry which is preliminary data.</text>
</comment>
<keyword evidence="7 10" id="KW-0520">NAD</keyword>
<evidence type="ECO:0000256" key="3">
    <source>
        <dbReference type="ARBA" id="ARBA00004947"/>
    </source>
</evidence>
<dbReference type="PANTHER" id="PTHR43725:SF47">
    <property type="entry name" value="UDP-GLUCOSE 4-EPIMERASE"/>
    <property type="match status" value="1"/>
</dbReference>
<evidence type="ECO:0000256" key="6">
    <source>
        <dbReference type="ARBA" id="ARBA00018569"/>
    </source>
</evidence>
<dbReference type="InterPro" id="IPR001509">
    <property type="entry name" value="Epimerase_deHydtase"/>
</dbReference>
<dbReference type="NCBIfam" id="TIGR01179">
    <property type="entry name" value="galE"/>
    <property type="match status" value="1"/>
</dbReference>
<dbReference type="OrthoDB" id="9801785at2"/>
<dbReference type="Gene3D" id="3.90.25.10">
    <property type="entry name" value="UDP-galactose 4-epimerase, domain 1"/>
    <property type="match status" value="1"/>
</dbReference>
<evidence type="ECO:0000256" key="5">
    <source>
        <dbReference type="ARBA" id="ARBA00013189"/>
    </source>
</evidence>
<sequence length="370" mass="39837">MGHVDRKVGPRRRCILATGGAGYIGSHVAVELLSAGYRVVILDNFENSDRRVLSRISRIAPGGDVALVEGDVRDPATVEDVLRSHDVDAVIHLAGKKAVGESVADPLLYFHDNLLGAVALMQGMRAAKVPHLVFSSSATVYGLPKVLPIDESAPTGVTNPYGRTKLMIEQMIDDVAASWRGFRAISLRYFNPVGAHRSALIGENPRGVPNNLFPYVAQTAAGLRERVRVFGGDYETRDGTGVRDFIHVVDLARGHVRAVDLLLRSSGGWPLSHRRINLGTGRGYTVLEVIDAFAQACGGPIAYEIVDRRPGDVAVSLADPSLAAELLGWRAEHDLQAMCRDHWAFQLQSAPPAPRPVDARAPAAKEASAS</sequence>
<dbReference type="UniPathway" id="UPA00214"/>
<evidence type="ECO:0000256" key="4">
    <source>
        <dbReference type="ARBA" id="ARBA00007637"/>
    </source>
</evidence>
<evidence type="ECO:0000256" key="11">
    <source>
        <dbReference type="SAM" id="MobiDB-lite"/>
    </source>
</evidence>
<dbReference type="GO" id="GO:0006012">
    <property type="term" value="P:galactose metabolic process"/>
    <property type="evidence" value="ECO:0007669"/>
    <property type="project" value="UniProtKB-UniPathway"/>
</dbReference>
<name>A0A5C4NK44_9RHOB</name>
<evidence type="ECO:0000256" key="7">
    <source>
        <dbReference type="ARBA" id="ARBA00023027"/>
    </source>
</evidence>
<dbReference type="CDD" id="cd05247">
    <property type="entry name" value="UDP_G4E_1_SDR_e"/>
    <property type="match status" value="1"/>
</dbReference>
<accession>A0A5C4NK44</accession>
<dbReference type="Gene3D" id="3.40.50.720">
    <property type="entry name" value="NAD(P)-binding Rossmann-like Domain"/>
    <property type="match status" value="1"/>
</dbReference>
<comment type="similarity">
    <text evidence="4 10">Belongs to the NAD(P)-dependent epimerase/dehydratase family.</text>
</comment>
<evidence type="ECO:0000313" key="13">
    <source>
        <dbReference type="EMBL" id="TNC74973.1"/>
    </source>
</evidence>
<dbReference type="SUPFAM" id="SSF51735">
    <property type="entry name" value="NAD(P)-binding Rossmann-fold domains"/>
    <property type="match status" value="1"/>
</dbReference>
<feature type="compositionally biased region" description="Low complexity" evidence="11">
    <location>
        <begin position="359"/>
        <end position="370"/>
    </location>
</feature>
<comment type="pathway">
    <text evidence="3 10">Carbohydrate metabolism; galactose metabolism.</text>
</comment>
<comment type="cofactor">
    <cofactor evidence="2 10">
        <name>NAD(+)</name>
        <dbReference type="ChEBI" id="CHEBI:57540"/>
    </cofactor>
</comment>
<keyword evidence="14" id="KW-1185">Reference proteome</keyword>
<comment type="catalytic activity">
    <reaction evidence="1 10">
        <text>UDP-alpha-D-glucose = UDP-alpha-D-galactose</text>
        <dbReference type="Rhea" id="RHEA:22168"/>
        <dbReference type="ChEBI" id="CHEBI:58885"/>
        <dbReference type="ChEBI" id="CHEBI:66914"/>
        <dbReference type="EC" id="5.1.3.2"/>
    </reaction>
</comment>
<dbReference type="InterPro" id="IPR005886">
    <property type="entry name" value="UDP_G4E"/>
</dbReference>
<dbReference type="Proteomes" id="UP000305709">
    <property type="component" value="Unassembled WGS sequence"/>
</dbReference>
<dbReference type="PANTHER" id="PTHR43725">
    <property type="entry name" value="UDP-GLUCOSE 4-EPIMERASE"/>
    <property type="match status" value="1"/>
</dbReference>
<feature type="region of interest" description="Disordered" evidence="11">
    <location>
        <begin position="351"/>
        <end position="370"/>
    </location>
</feature>
<keyword evidence="9 10" id="KW-0413">Isomerase</keyword>
<evidence type="ECO:0000256" key="1">
    <source>
        <dbReference type="ARBA" id="ARBA00000083"/>
    </source>
</evidence>
<dbReference type="AlphaFoldDB" id="A0A5C4NK44"/>
<protein>
    <recommendedName>
        <fullName evidence="6 10">UDP-glucose 4-epimerase</fullName>
        <ecNumber evidence="5 10">5.1.3.2</ecNumber>
    </recommendedName>
</protein>
<reference evidence="13 14" key="1">
    <citation type="submission" date="2019-06" db="EMBL/GenBank/DDBJ databases">
        <authorList>
            <person name="Jiang L."/>
        </authorList>
    </citation>
    <scope>NUCLEOTIDE SEQUENCE [LARGE SCALE GENOMIC DNA]</scope>
    <source>
        <strain evidence="13 14">YIM 48858</strain>
    </source>
</reference>
<dbReference type="EMBL" id="VDFV01000001">
    <property type="protein sequence ID" value="TNC74973.1"/>
    <property type="molecule type" value="Genomic_DNA"/>
</dbReference>
<feature type="domain" description="NAD-dependent epimerase/dehydratase" evidence="12">
    <location>
        <begin position="15"/>
        <end position="260"/>
    </location>
</feature>
<gene>
    <name evidence="13" type="primary">galE</name>
    <name evidence="13" type="ORF">FHG71_02290</name>
</gene>
<dbReference type="GO" id="GO:0005829">
    <property type="term" value="C:cytosol"/>
    <property type="evidence" value="ECO:0007669"/>
    <property type="project" value="TreeGrafter"/>
</dbReference>
<dbReference type="EC" id="5.1.3.2" evidence="5 10"/>
<keyword evidence="8" id="KW-0299">Galactose metabolism</keyword>
<organism evidence="13 14">
    <name type="scientific">Rubellimicrobium roseum</name>
    <dbReference type="NCBI Taxonomy" id="687525"/>
    <lineage>
        <taxon>Bacteria</taxon>
        <taxon>Pseudomonadati</taxon>
        <taxon>Pseudomonadota</taxon>
        <taxon>Alphaproteobacteria</taxon>
        <taxon>Rhodobacterales</taxon>
        <taxon>Roseobacteraceae</taxon>
        <taxon>Rubellimicrobium</taxon>
    </lineage>
</organism>
<evidence type="ECO:0000256" key="10">
    <source>
        <dbReference type="RuleBase" id="RU366046"/>
    </source>
</evidence>
<evidence type="ECO:0000256" key="8">
    <source>
        <dbReference type="ARBA" id="ARBA00023144"/>
    </source>
</evidence>
<dbReference type="GO" id="GO:0003978">
    <property type="term" value="F:UDP-glucose 4-epimerase activity"/>
    <property type="evidence" value="ECO:0007669"/>
    <property type="project" value="UniProtKB-UniRule"/>
</dbReference>
<evidence type="ECO:0000256" key="2">
    <source>
        <dbReference type="ARBA" id="ARBA00001911"/>
    </source>
</evidence>
<dbReference type="InterPro" id="IPR036291">
    <property type="entry name" value="NAD(P)-bd_dom_sf"/>
</dbReference>
<evidence type="ECO:0000259" key="12">
    <source>
        <dbReference type="Pfam" id="PF01370"/>
    </source>
</evidence>
<keyword evidence="10" id="KW-0119">Carbohydrate metabolism</keyword>